<proteinExistence type="predicted"/>
<accession>A0A6J4M3X3</accession>
<gene>
    <name evidence="1" type="ORF">AVDCRST_MAG40-2799</name>
</gene>
<name>A0A6J4M3X3_9BACT</name>
<sequence length="46" mass="5095">MVPDRPSDAPTRRHHTLNGRARVRVIRAIVVHHPAIAHPSARSSPT</sequence>
<protein>
    <submittedName>
        <fullName evidence="1">Uncharacterized protein</fullName>
    </submittedName>
</protein>
<reference evidence="1" key="1">
    <citation type="submission" date="2020-02" db="EMBL/GenBank/DDBJ databases">
        <authorList>
            <person name="Meier V. D."/>
        </authorList>
    </citation>
    <scope>NUCLEOTIDE SEQUENCE</scope>
    <source>
        <strain evidence="1">AVDCRST_MAG40</strain>
    </source>
</reference>
<dbReference type="EMBL" id="CADCTX010000778">
    <property type="protein sequence ID" value="CAA9349119.1"/>
    <property type="molecule type" value="Genomic_DNA"/>
</dbReference>
<dbReference type="AlphaFoldDB" id="A0A6J4M3X3"/>
<organism evidence="1">
    <name type="scientific">uncultured Gemmatimonadaceae bacterium</name>
    <dbReference type="NCBI Taxonomy" id="246130"/>
    <lineage>
        <taxon>Bacteria</taxon>
        <taxon>Pseudomonadati</taxon>
        <taxon>Gemmatimonadota</taxon>
        <taxon>Gemmatimonadia</taxon>
        <taxon>Gemmatimonadales</taxon>
        <taxon>Gemmatimonadaceae</taxon>
        <taxon>environmental samples</taxon>
    </lineage>
</organism>
<evidence type="ECO:0000313" key="1">
    <source>
        <dbReference type="EMBL" id="CAA9349119.1"/>
    </source>
</evidence>